<feature type="region of interest" description="Disordered" evidence="1">
    <location>
        <begin position="393"/>
        <end position="451"/>
    </location>
</feature>
<gene>
    <name evidence="3" type="primary">LOC109715141</name>
</gene>
<dbReference type="GeneID" id="109715141"/>
<evidence type="ECO:0000313" key="3">
    <source>
        <dbReference type="RefSeq" id="XP_020095572.1"/>
    </source>
</evidence>
<dbReference type="PANTHER" id="PTHR14000">
    <property type="entry name" value="FINGER CCCH DOMAIN PROTEIN, PUTATIVE (DUF3755)-RELATED"/>
    <property type="match status" value="1"/>
</dbReference>
<dbReference type="Proteomes" id="UP000515123">
    <property type="component" value="Linkage group 9"/>
</dbReference>
<accession>A0A6P5FIW2</accession>
<proteinExistence type="predicted"/>
<name>A0A6P5FIW2_ANACO</name>
<reference evidence="3" key="2">
    <citation type="submission" date="2025-08" db="UniProtKB">
        <authorList>
            <consortium name="RefSeq"/>
        </authorList>
    </citation>
    <scope>IDENTIFICATION</scope>
    <source>
        <tissue evidence="3">Leaf</tissue>
    </source>
</reference>
<keyword evidence="2" id="KW-1185">Reference proteome</keyword>
<dbReference type="AlphaFoldDB" id="A0A6P5FIW2"/>
<evidence type="ECO:0000256" key="1">
    <source>
        <dbReference type="SAM" id="MobiDB-lite"/>
    </source>
</evidence>
<dbReference type="OrthoDB" id="19768at2759"/>
<evidence type="ECO:0000313" key="2">
    <source>
        <dbReference type="Proteomes" id="UP000515123"/>
    </source>
</evidence>
<feature type="compositionally biased region" description="Basic and acidic residues" evidence="1">
    <location>
        <begin position="393"/>
        <end position="422"/>
    </location>
</feature>
<protein>
    <submittedName>
        <fullName evidence="3">Uncharacterized protein LOC109715141 isoform X1</fullName>
    </submittedName>
</protein>
<reference evidence="2" key="1">
    <citation type="journal article" date="2015" name="Nat. Genet.">
        <title>The pineapple genome and the evolution of CAM photosynthesis.</title>
        <authorList>
            <person name="Ming R."/>
            <person name="VanBuren R."/>
            <person name="Wai C.M."/>
            <person name="Tang H."/>
            <person name="Schatz M.C."/>
            <person name="Bowers J.E."/>
            <person name="Lyons E."/>
            <person name="Wang M.L."/>
            <person name="Chen J."/>
            <person name="Biggers E."/>
            <person name="Zhang J."/>
            <person name="Huang L."/>
            <person name="Zhang L."/>
            <person name="Miao W."/>
            <person name="Zhang J."/>
            <person name="Ye Z."/>
            <person name="Miao C."/>
            <person name="Lin Z."/>
            <person name="Wang H."/>
            <person name="Zhou H."/>
            <person name="Yim W.C."/>
            <person name="Priest H.D."/>
            <person name="Zheng C."/>
            <person name="Woodhouse M."/>
            <person name="Edger P.P."/>
            <person name="Guyot R."/>
            <person name="Guo H.B."/>
            <person name="Guo H."/>
            <person name="Zheng G."/>
            <person name="Singh R."/>
            <person name="Sharma A."/>
            <person name="Min X."/>
            <person name="Zheng Y."/>
            <person name="Lee H."/>
            <person name="Gurtowski J."/>
            <person name="Sedlazeck F.J."/>
            <person name="Harkess A."/>
            <person name="McKain M.R."/>
            <person name="Liao Z."/>
            <person name="Fang J."/>
            <person name="Liu J."/>
            <person name="Zhang X."/>
            <person name="Zhang Q."/>
            <person name="Hu W."/>
            <person name="Qin Y."/>
            <person name="Wang K."/>
            <person name="Chen L.Y."/>
            <person name="Shirley N."/>
            <person name="Lin Y.R."/>
            <person name="Liu L.Y."/>
            <person name="Hernandez A.G."/>
            <person name="Wright C.L."/>
            <person name="Bulone V."/>
            <person name="Tuskan G.A."/>
            <person name="Heath K."/>
            <person name="Zee F."/>
            <person name="Moore P.H."/>
            <person name="Sunkar R."/>
            <person name="Leebens-Mack J.H."/>
            <person name="Mockler T."/>
            <person name="Bennetzen J.L."/>
            <person name="Freeling M."/>
            <person name="Sankoff D."/>
            <person name="Paterson A.H."/>
            <person name="Zhu X."/>
            <person name="Yang X."/>
            <person name="Smith J.A."/>
            <person name="Cushman J.C."/>
            <person name="Paull R.E."/>
            <person name="Yu Q."/>
        </authorList>
    </citation>
    <scope>NUCLEOTIDE SEQUENCE [LARGE SCALE GENOMIC DNA]</scope>
    <source>
        <strain evidence="2">cv. F153</strain>
    </source>
</reference>
<dbReference type="PANTHER" id="PTHR14000:SF1">
    <property type="entry name" value="HISTONE H2A DEUBIQUITINASE (DUF3755)"/>
    <property type="match status" value="1"/>
</dbReference>
<organism evidence="2 3">
    <name type="scientific">Ananas comosus</name>
    <name type="common">Pineapple</name>
    <name type="synonym">Ananas ananas</name>
    <dbReference type="NCBI Taxonomy" id="4615"/>
    <lineage>
        <taxon>Eukaryota</taxon>
        <taxon>Viridiplantae</taxon>
        <taxon>Streptophyta</taxon>
        <taxon>Embryophyta</taxon>
        <taxon>Tracheophyta</taxon>
        <taxon>Spermatophyta</taxon>
        <taxon>Magnoliopsida</taxon>
        <taxon>Liliopsida</taxon>
        <taxon>Poales</taxon>
        <taxon>Bromeliaceae</taxon>
        <taxon>Bromelioideae</taxon>
        <taxon>Ananas</taxon>
    </lineage>
</organism>
<sequence>MEIPSSPLPPPSTSVSDLDLDFFSGLGMFDDTERVLKYFNDVDIDRYNLGLFQEENKGIMSNNSAVVDAGNYDMALSYGNGMMNDNLNMLKHENNGMMNNNCGTVAVKNNGEMVNILPIVPPSNSGNGQVELARGFHHGNPANVNWSHEQNNGIMINNSAIVGNTRTIANSDALVLQKDNRVTNNNAAMVEVANNGMMRNNCSVATVENNGPTDNISLNILPSNSGNGHVELVQGSCCGNSMNVDCSRQRNNGIMNNSSPMVQAGNTCCTVLPEDSGMANNNTVMVVQQNNGMANSYGSIVIAENNGETRSIAPIIPLCNPSNKHVEPVHNFRHGNPAVLSWSREEQSILMENLPKYENEPALMKYVKIAAMLPKKCARDVAMRCKWMEKKQTAEEHSAGRISEEHSAQRISEDKKGKKVDTSQRTNNLPRQRKAKAPNATENKTGSKKEMEQILKATNRLVDQLEAKIGADTDIKKLISGIKKGIRAALNGASQMTDKFDDDAACPD</sequence>
<dbReference type="RefSeq" id="XP_020095572.1">
    <property type="nucleotide sequence ID" value="XM_020239983.1"/>
</dbReference>